<keyword evidence="1" id="KW-1133">Transmembrane helix</keyword>
<evidence type="ECO:0000256" key="1">
    <source>
        <dbReference type="SAM" id="Phobius"/>
    </source>
</evidence>
<keyword evidence="3" id="KW-1185">Reference proteome</keyword>
<feature type="transmembrane region" description="Helical" evidence="1">
    <location>
        <begin position="12"/>
        <end position="34"/>
    </location>
</feature>
<name>A0ABT7FQR5_9CORY</name>
<sequence>MDSCKMRAWLTSDAAGLAILGISIIVRGSSYLPMIVDQRRKPAHFLETLAEPSTWSWVWLAVGIFCLAAIPLRHARPLAVGLGIGIHFMWAVSFIISGGRGWVTAIGYATITLLALWAFGRGRAPDKLEVPEIKGEP</sequence>
<accession>A0ABT7FQR5</accession>
<keyword evidence="1" id="KW-0472">Membrane</keyword>
<reference evidence="2 3" key="1">
    <citation type="submission" date="2023-05" db="EMBL/GenBank/DDBJ databases">
        <title>Metabolic capabilities are highly conserved among human nasal-associated Corynebacterium species in pangenomic analyses.</title>
        <authorList>
            <person name="Tran T.H."/>
            <person name="Roberts A.Q."/>
            <person name="Escapa I.F."/>
            <person name="Gao W."/>
            <person name="Conlan S."/>
            <person name="Kong H."/>
            <person name="Segre J.A."/>
            <person name="Kelly M.S."/>
            <person name="Lemon K.P."/>
        </authorList>
    </citation>
    <scope>NUCLEOTIDE SEQUENCE [LARGE SCALE GENOMIC DNA]</scope>
    <source>
        <strain evidence="2 3">KPL3802</strain>
    </source>
</reference>
<keyword evidence="1" id="KW-0812">Transmembrane</keyword>
<evidence type="ECO:0000313" key="2">
    <source>
        <dbReference type="EMBL" id="MDK4247752.1"/>
    </source>
</evidence>
<evidence type="ECO:0000313" key="3">
    <source>
        <dbReference type="Proteomes" id="UP001239414"/>
    </source>
</evidence>
<feature type="transmembrane region" description="Helical" evidence="1">
    <location>
        <begin position="54"/>
        <end position="72"/>
    </location>
</feature>
<dbReference type="RefSeq" id="WP_284612648.1">
    <property type="nucleotide sequence ID" value="NZ_JASNUO010000006.1"/>
</dbReference>
<protein>
    <submittedName>
        <fullName evidence="2">Uncharacterized protein</fullName>
    </submittedName>
</protein>
<organism evidence="2 3">
    <name type="scientific">Corynebacterium accolens</name>
    <dbReference type="NCBI Taxonomy" id="38284"/>
    <lineage>
        <taxon>Bacteria</taxon>
        <taxon>Bacillati</taxon>
        <taxon>Actinomycetota</taxon>
        <taxon>Actinomycetes</taxon>
        <taxon>Mycobacteriales</taxon>
        <taxon>Corynebacteriaceae</taxon>
        <taxon>Corynebacterium</taxon>
    </lineage>
</organism>
<dbReference type="Proteomes" id="UP001239414">
    <property type="component" value="Unassembled WGS sequence"/>
</dbReference>
<gene>
    <name evidence="2" type="ORF">QPX34_06900</name>
</gene>
<proteinExistence type="predicted"/>
<feature type="transmembrane region" description="Helical" evidence="1">
    <location>
        <begin position="79"/>
        <end position="96"/>
    </location>
</feature>
<feature type="transmembrane region" description="Helical" evidence="1">
    <location>
        <begin position="102"/>
        <end position="119"/>
    </location>
</feature>
<dbReference type="EMBL" id="JASNUO010000006">
    <property type="protein sequence ID" value="MDK4247752.1"/>
    <property type="molecule type" value="Genomic_DNA"/>
</dbReference>
<comment type="caution">
    <text evidence="2">The sequence shown here is derived from an EMBL/GenBank/DDBJ whole genome shotgun (WGS) entry which is preliminary data.</text>
</comment>